<feature type="compositionally biased region" description="Basic and acidic residues" evidence="11">
    <location>
        <begin position="251"/>
        <end position="264"/>
    </location>
</feature>
<feature type="compositionally biased region" description="Basic residues" evidence="11">
    <location>
        <begin position="265"/>
        <end position="281"/>
    </location>
</feature>
<evidence type="ECO:0000256" key="1">
    <source>
        <dbReference type="ARBA" id="ARBA00004604"/>
    </source>
</evidence>
<dbReference type="EMBL" id="ML995815">
    <property type="protein sequence ID" value="KAF2772252.1"/>
    <property type="molecule type" value="Genomic_DNA"/>
</dbReference>
<evidence type="ECO:0000256" key="9">
    <source>
        <dbReference type="ARBA" id="ARBA00025053"/>
    </source>
</evidence>
<keyword evidence="6" id="KW-0175">Coiled coil</keyword>
<gene>
    <name evidence="12" type="ORF">EJ03DRAFT_341658</name>
</gene>
<keyword evidence="4 10" id="KW-0690">Ribosome biogenesis</keyword>
<dbReference type="Pfam" id="PF06102">
    <property type="entry name" value="RRP36"/>
    <property type="match status" value="1"/>
</dbReference>
<evidence type="ECO:0000313" key="13">
    <source>
        <dbReference type="Proteomes" id="UP000799436"/>
    </source>
</evidence>
<dbReference type="GO" id="GO:0000462">
    <property type="term" value="P:maturation of SSU-rRNA from tricistronic rRNA transcript (SSU-rRNA, 5.8S rRNA, LSU-rRNA)"/>
    <property type="evidence" value="ECO:0007669"/>
    <property type="project" value="TreeGrafter"/>
</dbReference>
<keyword evidence="8 10" id="KW-0687">Ribonucleoprotein</keyword>
<evidence type="ECO:0000256" key="8">
    <source>
        <dbReference type="ARBA" id="ARBA00023274"/>
    </source>
</evidence>
<name>A0A6G1LI49_9PEZI</name>
<keyword evidence="13" id="KW-1185">Reference proteome</keyword>
<evidence type="ECO:0000256" key="11">
    <source>
        <dbReference type="SAM" id="MobiDB-lite"/>
    </source>
</evidence>
<feature type="region of interest" description="Disordered" evidence="11">
    <location>
        <begin position="204"/>
        <end position="226"/>
    </location>
</feature>
<feature type="compositionally biased region" description="Basic and acidic residues" evidence="11">
    <location>
        <begin position="48"/>
        <end position="64"/>
    </location>
</feature>
<evidence type="ECO:0000256" key="6">
    <source>
        <dbReference type="ARBA" id="ARBA00023054"/>
    </source>
</evidence>
<dbReference type="Proteomes" id="UP000799436">
    <property type="component" value="Unassembled WGS sequence"/>
</dbReference>
<accession>A0A6G1LI49</accession>
<dbReference type="OrthoDB" id="448446at2759"/>
<evidence type="ECO:0000256" key="2">
    <source>
        <dbReference type="ARBA" id="ARBA00009418"/>
    </source>
</evidence>
<comment type="subunit">
    <text evidence="3 10">Associates with 90S and pre-40S pre-ribosomal particles.</text>
</comment>
<reference evidence="12" key="1">
    <citation type="journal article" date="2020" name="Stud. Mycol.">
        <title>101 Dothideomycetes genomes: a test case for predicting lifestyles and emergence of pathogens.</title>
        <authorList>
            <person name="Haridas S."/>
            <person name="Albert R."/>
            <person name="Binder M."/>
            <person name="Bloem J."/>
            <person name="Labutti K."/>
            <person name="Salamov A."/>
            <person name="Andreopoulos B."/>
            <person name="Baker S."/>
            <person name="Barry K."/>
            <person name="Bills G."/>
            <person name="Bluhm B."/>
            <person name="Cannon C."/>
            <person name="Castanera R."/>
            <person name="Culley D."/>
            <person name="Daum C."/>
            <person name="Ezra D."/>
            <person name="Gonzalez J."/>
            <person name="Henrissat B."/>
            <person name="Kuo A."/>
            <person name="Liang C."/>
            <person name="Lipzen A."/>
            <person name="Lutzoni F."/>
            <person name="Magnuson J."/>
            <person name="Mondo S."/>
            <person name="Nolan M."/>
            <person name="Ohm R."/>
            <person name="Pangilinan J."/>
            <person name="Park H.-J."/>
            <person name="Ramirez L."/>
            <person name="Alfaro M."/>
            <person name="Sun H."/>
            <person name="Tritt A."/>
            <person name="Yoshinaga Y."/>
            <person name="Zwiers L.-H."/>
            <person name="Turgeon B."/>
            <person name="Goodwin S."/>
            <person name="Spatafora J."/>
            <person name="Crous P."/>
            <person name="Grigoriev I."/>
        </authorList>
    </citation>
    <scope>NUCLEOTIDE SEQUENCE</scope>
    <source>
        <strain evidence="12">CBS 116005</strain>
    </source>
</reference>
<dbReference type="PANTHER" id="PTHR21738:SF0">
    <property type="entry name" value="RIBOSOMAL RNA PROCESSING PROTEIN 36 HOMOLOG"/>
    <property type="match status" value="1"/>
</dbReference>
<comment type="subcellular location">
    <subcellularLocation>
        <location evidence="1 10">Nucleus</location>
        <location evidence="1 10">Nucleolus</location>
    </subcellularLocation>
</comment>
<evidence type="ECO:0000256" key="10">
    <source>
        <dbReference type="RuleBase" id="RU368027"/>
    </source>
</evidence>
<comment type="function">
    <text evidence="9 10">Component of the 90S pre-ribosome involved in the maturation of rRNAs. Required for early cleavages of the pre-RNAs in the 40S ribosomal subunit maturation pathway.</text>
</comment>
<feature type="compositionally biased region" description="Basic and acidic residues" evidence="11">
    <location>
        <begin position="78"/>
        <end position="88"/>
    </location>
</feature>
<evidence type="ECO:0000256" key="4">
    <source>
        <dbReference type="ARBA" id="ARBA00022517"/>
    </source>
</evidence>
<feature type="region of interest" description="Disordered" evidence="11">
    <location>
        <begin position="1"/>
        <end position="139"/>
    </location>
</feature>
<sequence>MSGVEEDEEEDPQAQLSTVSFGALKQAQDALSRKRKRGSDTHEDQEEKLEALRKRLRVIKERKPEKKQRKTGANDEPLAPRRETVRVTEDDEEVEQYSDSDSAPSEEGAATSRTSKHTPAAQSTRHQVSRKRQVIDVPKRVVRDPRFDALQHSSTLTNNADKVYAFLTDYQKSEIAELKAALKKTKSDDEKELLKRKINSMENRLKAKDAKEREQKVLREHRKAERAKVEEGKTPFYLKKKDLKERALTEKFKSMKGKEREKLIERRKRKEGQKEKRKMPMGRRMGAG</sequence>
<evidence type="ECO:0000256" key="5">
    <source>
        <dbReference type="ARBA" id="ARBA00022552"/>
    </source>
</evidence>
<evidence type="ECO:0000256" key="3">
    <source>
        <dbReference type="ARBA" id="ARBA00011167"/>
    </source>
</evidence>
<feature type="region of interest" description="Disordered" evidence="11">
    <location>
        <begin position="251"/>
        <end position="288"/>
    </location>
</feature>
<evidence type="ECO:0000256" key="7">
    <source>
        <dbReference type="ARBA" id="ARBA00023242"/>
    </source>
</evidence>
<keyword evidence="5 10" id="KW-0698">rRNA processing</keyword>
<dbReference type="AlphaFoldDB" id="A0A6G1LI49"/>
<protein>
    <recommendedName>
        <fullName evidence="10">rRNA biogenesis protein RRP36</fullName>
    </recommendedName>
</protein>
<evidence type="ECO:0000313" key="12">
    <source>
        <dbReference type="EMBL" id="KAF2772252.1"/>
    </source>
</evidence>
<feature type="compositionally biased region" description="Acidic residues" evidence="11">
    <location>
        <begin position="1"/>
        <end position="12"/>
    </location>
</feature>
<dbReference type="GO" id="GO:0005730">
    <property type="term" value="C:nucleolus"/>
    <property type="evidence" value="ECO:0007669"/>
    <property type="project" value="UniProtKB-SubCell"/>
</dbReference>
<proteinExistence type="inferred from homology"/>
<feature type="compositionally biased region" description="Acidic residues" evidence="11">
    <location>
        <begin position="89"/>
        <end position="98"/>
    </location>
</feature>
<organism evidence="12 13">
    <name type="scientific">Teratosphaeria nubilosa</name>
    <dbReference type="NCBI Taxonomy" id="161662"/>
    <lineage>
        <taxon>Eukaryota</taxon>
        <taxon>Fungi</taxon>
        <taxon>Dikarya</taxon>
        <taxon>Ascomycota</taxon>
        <taxon>Pezizomycotina</taxon>
        <taxon>Dothideomycetes</taxon>
        <taxon>Dothideomycetidae</taxon>
        <taxon>Mycosphaerellales</taxon>
        <taxon>Teratosphaeriaceae</taxon>
        <taxon>Teratosphaeria</taxon>
    </lineage>
</organism>
<keyword evidence="7 10" id="KW-0539">Nucleus</keyword>
<dbReference type="GO" id="GO:0030686">
    <property type="term" value="C:90S preribosome"/>
    <property type="evidence" value="ECO:0007669"/>
    <property type="project" value="TreeGrafter"/>
</dbReference>
<comment type="similarity">
    <text evidence="2 10">Belongs to the RRP36 family.</text>
</comment>
<dbReference type="InterPro" id="IPR009292">
    <property type="entry name" value="RRP36"/>
</dbReference>
<dbReference type="PANTHER" id="PTHR21738">
    <property type="entry name" value="RIBOSOMAL RNA PROCESSING PROTEIN 36 HOMOLOG"/>
    <property type="match status" value="1"/>
</dbReference>